<keyword evidence="3 5" id="KW-1133">Transmembrane helix</keyword>
<evidence type="ECO:0000256" key="4">
    <source>
        <dbReference type="ARBA" id="ARBA00023136"/>
    </source>
</evidence>
<evidence type="ECO:0000256" key="3">
    <source>
        <dbReference type="ARBA" id="ARBA00022989"/>
    </source>
</evidence>
<dbReference type="GO" id="GO:0009403">
    <property type="term" value="P:toxin biosynthetic process"/>
    <property type="evidence" value="ECO:0007669"/>
    <property type="project" value="InterPro"/>
</dbReference>
<feature type="transmembrane region" description="Helical" evidence="5">
    <location>
        <begin position="31"/>
        <end position="49"/>
    </location>
</feature>
<dbReference type="PANTHER" id="PTHR37306">
    <property type="entry name" value="COLICIN V PRODUCTION PROTEIN"/>
    <property type="match status" value="1"/>
</dbReference>
<evidence type="ECO:0000256" key="1">
    <source>
        <dbReference type="ARBA" id="ARBA00004141"/>
    </source>
</evidence>
<dbReference type="OrthoDB" id="9799585at2"/>
<keyword evidence="2 5" id="KW-0812">Transmembrane</keyword>
<feature type="transmembrane region" description="Helical" evidence="5">
    <location>
        <begin position="61"/>
        <end position="86"/>
    </location>
</feature>
<gene>
    <name evidence="6" type="ORF">AHMF7616_04898</name>
</gene>
<accession>A0A369QSS8</accession>
<evidence type="ECO:0008006" key="8">
    <source>
        <dbReference type="Google" id="ProtNLM"/>
    </source>
</evidence>
<evidence type="ECO:0000256" key="2">
    <source>
        <dbReference type="ARBA" id="ARBA00022692"/>
    </source>
</evidence>
<feature type="transmembrane region" description="Helical" evidence="5">
    <location>
        <begin position="149"/>
        <end position="168"/>
    </location>
</feature>
<reference evidence="6 7" key="1">
    <citation type="submission" date="2018-04" db="EMBL/GenBank/DDBJ databases">
        <title>Adhaeribacter sp. HMF7616 genome sequencing and assembly.</title>
        <authorList>
            <person name="Kang H."/>
            <person name="Kang J."/>
            <person name="Cha I."/>
            <person name="Kim H."/>
            <person name="Joh K."/>
        </authorList>
    </citation>
    <scope>NUCLEOTIDE SEQUENCE [LARGE SCALE GENOMIC DNA]</scope>
    <source>
        <strain evidence="6 7">HMF7616</strain>
    </source>
</reference>
<organism evidence="6 7">
    <name type="scientific">Adhaeribacter pallidiroseus</name>
    <dbReference type="NCBI Taxonomy" id="2072847"/>
    <lineage>
        <taxon>Bacteria</taxon>
        <taxon>Pseudomonadati</taxon>
        <taxon>Bacteroidota</taxon>
        <taxon>Cytophagia</taxon>
        <taxon>Cytophagales</taxon>
        <taxon>Hymenobacteraceae</taxon>
        <taxon>Adhaeribacter</taxon>
    </lineage>
</organism>
<dbReference type="Proteomes" id="UP000253919">
    <property type="component" value="Unassembled WGS sequence"/>
</dbReference>
<sequence length="172" mass="18737">MTTFDFFLLAPIAYGAFRGFQKGLLLEVVSLVAWFIAVILGLQFLNLAIPTMRGFIGEAYGFLPFVTFIVVFILIIMAVRVVGILAKKVIHLTPLGMFDSLGGGVLGGLIWCLGVSLFLYGLNLTGITITDTALKKSEFYPVIVKATPYALEVLGFFLPFVTSLLTTLKGLF</sequence>
<keyword evidence="4 5" id="KW-0472">Membrane</keyword>
<name>A0A369QSS8_9BACT</name>
<feature type="transmembrane region" description="Helical" evidence="5">
    <location>
        <begin position="106"/>
        <end position="129"/>
    </location>
</feature>
<proteinExistence type="predicted"/>
<dbReference type="InterPro" id="IPR003825">
    <property type="entry name" value="Colicin-V_CvpA"/>
</dbReference>
<evidence type="ECO:0000256" key="5">
    <source>
        <dbReference type="SAM" id="Phobius"/>
    </source>
</evidence>
<comment type="subcellular location">
    <subcellularLocation>
        <location evidence="1">Membrane</location>
        <topology evidence="1">Multi-pass membrane protein</topology>
    </subcellularLocation>
</comment>
<dbReference type="RefSeq" id="WP_115375155.1">
    <property type="nucleotide sequence ID" value="NZ_QASA01000001.1"/>
</dbReference>
<dbReference type="EMBL" id="QASA01000001">
    <property type="protein sequence ID" value="RDC66267.1"/>
    <property type="molecule type" value="Genomic_DNA"/>
</dbReference>
<protein>
    <recommendedName>
        <fullName evidence="8">Colicin V production protein like protein</fullName>
    </recommendedName>
</protein>
<comment type="caution">
    <text evidence="6">The sequence shown here is derived from an EMBL/GenBank/DDBJ whole genome shotgun (WGS) entry which is preliminary data.</text>
</comment>
<keyword evidence="7" id="KW-1185">Reference proteome</keyword>
<dbReference type="GO" id="GO:0016020">
    <property type="term" value="C:membrane"/>
    <property type="evidence" value="ECO:0007669"/>
    <property type="project" value="UniProtKB-SubCell"/>
</dbReference>
<dbReference type="AlphaFoldDB" id="A0A369QSS8"/>
<evidence type="ECO:0000313" key="6">
    <source>
        <dbReference type="EMBL" id="RDC66267.1"/>
    </source>
</evidence>
<dbReference type="PANTHER" id="PTHR37306:SF1">
    <property type="entry name" value="COLICIN V PRODUCTION PROTEIN"/>
    <property type="match status" value="1"/>
</dbReference>
<dbReference type="Pfam" id="PF02674">
    <property type="entry name" value="Colicin_V"/>
    <property type="match status" value="1"/>
</dbReference>
<evidence type="ECO:0000313" key="7">
    <source>
        <dbReference type="Proteomes" id="UP000253919"/>
    </source>
</evidence>